<reference evidence="2" key="1">
    <citation type="journal article" date="2024" name="Proc. Natl. Acad. Sci. U.S.A.">
        <title>Extraordinary preservation of gene collinearity over three hundred million years revealed in homosporous lycophytes.</title>
        <authorList>
            <person name="Li C."/>
            <person name="Wickell D."/>
            <person name="Kuo L.Y."/>
            <person name="Chen X."/>
            <person name="Nie B."/>
            <person name="Liao X."/>
            <person name="Peng D."/>
            <person name="Ji J."/>
            <person name="Jenkins J."/>
            <person name="Williams M."/>
            <person name="Shu S."/>
            <person name="Plott C."/>
            <person name="Barry K."/>
            <person name="Rajasekar S."/>
            <person name="Grimwood J."/>
            <person name="Han X."/>
            <person name="Sun S."/>
            <person name="Hou Z."/>
            <person name="He W."/>
            <person name="Dai G."/>
            <person name="Sun C."/>
            <person name="Schmutz J."/>
            <person name="Leebens-Mack J.H."/>
            <person name="Li F.W."/>
            <person name="Wang L."/>
        </authorList>
    </citation>
    <scope>NUCLEOTIDE SEQUENCE [LARGE SCALE GENOMIC DNA]</scope>
    <source>
        <strain evidence="2">cv. PW_Plant_1</strain>
    </source>
</reference>
<name>A0ACC2CLB1_DIPCM</name>
<keyword evidence="2" id="KW-1185">Reference proteome</keyword>
<evidence type="ECO:0000313" key="1">
    <source>
        <dbReference type="EMBL" id="KAJ7542735.1"/>
    </source>
</evidence>
<comment type="caution">
    <text evidence="1">The sequence shown here is derived from an EMBL/GenBank/DDBJ whole genome shotgun (WGS) entry which is preliminary data.</text>
</comment>
<proteinExistence type="predicted"/>
<dbReference type="EMBL" id="CM055100">
    <property type="protein sequence ID" value="KAJ7542735.1"/>
    <property type="molecule type" value="Genomic_DNA"/>
</dbReference>
<accession>A0ACC2CLB1</accession>
<sequence length="564" mass="62027">MKMSIRYHIWSILKILGWKVQSICGCYTENPIMAASTVQVDTKKHKVDARYLQTTIAEKAKKIPEEGIKATKSVRFETNDHDAAAEATSDHKLPYDTIHLKVAMHCEGCKQKVVKVLSRMDEVRQIDISMKRQKVDVSGFIDPKKVVEAIQKTGKKVELWLEDGAVSVDVQSQGESDARKNSGSEETNLQDPSILNVADELKGNGGTKKAGMQEEDDGADPSAPSGKQPSDQIREELQANPNPSDLHSASPSHLDHTLPEEQESVKKSEKSARNKQSCNEDVPSKAATNLPHQSAEPQKAENSKSSNELQEKEKGKEILEDEIETSRTSPSSEETQQAREEIKVGTFCNNRNTFTSSLISSAEEFLQELLTGRLMKASETYKHSAGRKQEAGSNEINNETVGNDFKSLGADKGTDRGDHVRGAKQSKPSPYVATGAGAHSEANRAVNSGRDRDHSCSRKDSQHLRGEFDSEKARAPRSEKLLSSIADVLILVRRDNPPRTPNYNHSSARQLDHRSSNLADGKTVQRAKTTDYNHAGKMPARRKDASCQTISSQGAGEQIPSISP</sequence>
<dbReference type="Proteomes" id="UP001162992">
    <property type="component" value="Chromosome 9"/>
</dbReference>
<organism evidence="1 2">
    <name type="scientific">Diphasiastrum complanatum</name>
    <name type="common">Issler's clubmoss</name>
    <name type="synonym">Lycopodium complanatum</name>
    <dbReference type="NCBI Taxonomy" id="34168"/>
    <lineage>
        <taxon>Eukaryota</taxon>
        <taxon>Viridiplantae</taxon>
        <taxon>Streptophyta</taxon>
        <taxon>Embryophyta</taxon>
        <taxon>Tracheophyta</taxon>
        <taxon>Lycopodiopsida</taxon>
        <taxon>Lycopodiales</taxon>
        <taxon>Lycopodiaceae</taxon>
        <taxon>Lycopodioideae</taxon>
        <taxon>Diphasiastrum</taxon>
    </lineage>
</organism>
<gene>
    <name evidence="1" type="ORF">O6H91_09G009200</name>
</gene>
<evidence type="ECO:0000313" key="2">
    <source>
        <dbReference type="Proteomes" id="UP001162992"/>
    </source>
</evidence>
<protein>
    <submittedName>
        <fullName evidence="1">Uncharacterized protein</fullName>
    </submittedName>
</protein>